<accession>A0A2N5UAK2</accession>
<evidence type="ECO:0000313" key="3">
    <source>
        <dbReference type="EMBL" id="PLW34753.1"/>
    </source>
</evidence>
<gene>
    <name evidence="2" type="ORF">PCANC_27577</name>
    <name evidence="4" type="ORF">PCASD_03714</name>
    <name evidence="3" type="ORF">PCASD_12947</name>
</gene>
<evidence type="ECO:0000313" key="2">
    <source>
        <dbReference type="EMBL" id="PLW05814.1"/>
    </source>
</evidence>
<evidence type="ECO:0000313" key="5">
    <source>
        <dbReference type="Proteomes" id="UP000235388"/>
    </source>
</evidence>
<evidence type="ECO:0000313" key="4">
    <source>
        <dbReference type="EMBL" id="PLW46696.1"/>
    </source>
</evidence>
<feature type="region of interest" description="Disordered" evidence="1">
    <location>
        <begin position="1"/>
        <end position="104"/>
    </location>
</feature>
<dbReference type="Proteomes" id="UP000235388">
    <property type="component" value="Unassembled WGS sequence"/>
</dbReference>
<dbReference type="AlphaFoldDB" id="A0A2N5UAK2"/>
<dbReference type="EMBL" id="PGCI01000191">
    <property type="protein sequence ID" value="PLW34753.1"/>
    <property type="molecule type" value="Genomic_DNA"/>
</dbReference>
<dbReference type="EMBL" id="PGCJ01001386">
    <property type="protein sequence ID" value="PLW05814.1"/>
    <property type="molecule type" value="Genomic_DNA"/>
</dbReference>
<dbReference type="Proteomes" id="UP000235392">
    <property type="component" value="Unassembled WGS sequence"/>
</dbReference>
<proteinExistence type="predicted"/>
<protein>
    <submittedName>
        <fullName evidence="3">Uncharacterized protein</fullName>
    </submittedName>
</protein>
<reference evidence="5 6" key="1">
    <citation type="submission" date="2017-11" db="EMBL/GenBank/DDBJ databases">
        <title>De novo assembly and phasing of dikaryotic genomes from two isolates of Puccinia coronata f. sp. avenae, the causal agent of oat crown rust.</title>
        <authorList>
            <person name="Miller M.E."/>
            <person name="Zhang Y."/>
            <person name="Omidvar V."/>
            <person name="Sperschneider J."/>
            <person name="Schwessinger B."/>
            <person name="Raley C."/>
            <person name="Palmer J.M."/>
            <person name="Garnica D."/>
            <person name="Upadhyaya N."/>
            <person name="Rathjen J."/>
            <person name="Taylor J.M."/>
            <person name="Park R.F."/>
            <person name="Dodds P.N."/>
            <person name="Hirsch C.D."/>
            <person name="Kianian S.F."/>
            <person name="Figueroa M."/>
        </authorList>
    </citation>
    <scope>NUCLEOTIDE SEQUENCE [LARGE SCALE GENOMIC DNA]</scope>
    <source>
        <strain evidence="2">12NC29</strain>
        <strain evidence="3">12SD80</strain>
    </source>
</reference>
<feature type="compositionally biased region" description="Polar residues" evidence="1">
    <location>
        <begin position="1"/>
        <end position="12"/>
    </location>
</feature>
<keyword evidence="5" id="KW-1185">Reference proteome</keyword>
<evidence type="ECO:0000256" key="1">
    <source>
        <dbReference type="SAM" id="MobiDB-lite"/>
    </source>
</evidence>
<comment type="caution">
    <text evidence="3">The sequence shown here is derived from an EMBL/GenBank/DDBJ whole genome shotgun (WGS) entry which is preliminary data.</text>
</comment>
<feature type="compositionally biased region" description="Polar residues" evidence="1">
    <location>
        <begin position="68"/>
        <end position="95"/>
    </location>
</feature>
<name>A0A2N5UAK2_9BASI</name>
<sequence length="455" mass="50836">MSHLSNPNQPHLSNGHPPTRGVNQSSMPPPAIPHHQQTSGAFLPPHLRTTPTENSGVLPPQGGFAPTPSYQNQTGMQFDNSYAPLGNSNYTSMNEYNDHPDGDENYDNYDINRSNETLPPRLALEGIPPAPLQDIDHDSLQAIFHLPETQLAQAKRVLEMNTQTICGAFVYGLFYLISLLPNAPGAIDPAPPIVPAVAPTNTVDIRNYMYTDYIKRDVRDFIRTKILDSRLTAYSRQNDDEGTPQPLALINMTLLHMASLPDAIKDQHLPPGFARQDPHAQRSVLQMIRSLLKHDRVTLRNLLLNNVVNTSQRRVHGAAPSLEVLYNQIHQAFRDNSGVRFTPINWAELPMRVKIRFAYLRLETAAHAAHPTHGHGSQWTPIDNQLLFLSACSPEYLRCWAEMVIQKDTDIFGLGGAIYSSVQHLPHLPTHAEVQDAVFNARHTEDIEQAPTHTQ</sequence>
<dbReference type="EMBL" id="PGCI01000037">
    <property type="protein sequence ID" value="PLW46696.1"/>
    <property type="molecule type" value="Genomic_DNA"/>
</dbReference>
<organism evidence="3 6">
    <name type="scientific">Puccinia coronata f. sp. avenae</name>
    <dbReference type="NCBI Taxonomy" id="200324"/>
    <lineage>
        <taxon>Eukaryota</taxon>
        <taxon>Fungi</taxon>
        <taxon>Dikarya</taxon>
        <taxon>Basidiomycota</taxon>
        <taxon>Pucciniomycotina</taxon>
        <taxon>Pucciniomycetes</taxon>
        <taxon>Pucciniales</taxon>
        <taxon>Pucciniaceae</taxon>
        <taxon>Puccinia</taxon>
    </lineage>
</organism>
<evidence type="ECO:0000313" key="6">
    <source>
        <dbReference type="Proteomes" id="UP000235392"/>
    </source>
</evidence>
<dbReference type="OrthoDB" id="2506708at2759"/>